<proteinExistence type="predicted"/>
<dbReference type="OrthoDB" id="3034673at2"/>
<dbReference type="AlphaFoldDB" id="A0A414NYQ2"/>
<organism evidence="7 8">
    <name type="scientific">Mitsuokella multacida</name>
    <dbReference type="NCBI Taxonomy" id="52226"/>
    <lineage>
        <taxon>Bacteria</taxon>
        <taxon>Bacillati</taxon>
        <taxon>Bacillota</taxon>
        <taxon>Negativicutes</taxon>
        <taxon>Selenomonadales</taxon>
        <taxon>Selenomonadaceae</taxon>
        <taxon>Mitsuokella</taxon>
    </lineage>
</organism>
<keyword evidence="5 6" id="KW-0472">Membrane</keyword>
<evidence type="ECO:0000256" key="1">
    <source>
        <dbReference type="ARBA" id="ARBA00004167"/>
    </source>
</evidence>
<dbReference type="GO" id="GO:0016020">
    <property type="term" value="C:membrane"/>
    <property type="evidence" value="ECO:0007669"/>
    <property type="project" value="UniProtKB-SubCell"/>
</dbReference>
<protein>
    <submittedName>
        <fullName evidence="7">Prepilin-type cleavage/methylation domain-containing protein</fullName>
    </submittedName>
</protein>
<reference evidence="7 8" key="1">
    <citation type="submission" date="2018-08" db="EMBL/GenBank/DDBJ databases">
        <title>A genome reference for cultivated species of the human gut microbiota.</title>
        <authorList>
            <person name="Zou Y."/>
            <person name="Xue W."/>
            <person name="Luo G."/>
        </authorList>
    </citation>
    <scope>NUCLEOTIDE SEQUENCE [LARGE SCALE GENOMIC DNA]</scope>
    <source>
        <strain evidence="7 8">AM25-21AC</strain>
    </source>
</reference>
<evidence type="ECO:0000313" key="8">
    <source>
        <dbReference type="Proteomes" id="UP000283442"/>
    </source>
</evidence>
<dbReference type="Proteomes" id="UP000283442">
    <property type="component" value="Unassembled WGS sequence"/>
</dbReference>
<evidence type="ECO:0000256" key="6">
    <source>
        <dbReference type="SAM" id="Phobius"/>
    </source>
</evidence>
<evidence type="ECO:0000256" key="2">
    <source>
        <dbReference type="ARBA" id="ARBA00022481"/>
    </source>
</evidence>
<dbReference type="GO" id="GO:0015628">
    <property type="term" value="P:protein secretion by the type II secretion system"/>
    <property type="evidence" value="ECO:0007669"/>
    <property type="project" value="InterPro"/>
</dbReference>
<comment type="caution">
    <text evidence="7">The sequence shown here is derived from an EMBL/GenBank/DDBJ whole genome shotgun (WGS) entry which is preliminary data.</text>
</comment>
<dbReference type="Gene3D" id="3.30.700.10">
    <property type="entry name" value="Glycoprotein, Type 4 Pilin"/>
    <property type="match status" value="1"/>
</dbReference>
<dbReference type="InterPro" id="IPR012902">
    <property type="entry name" value="N_methyl_site"/>
</dbReference>
<dbReference type="PANTHER" id="PTHR30093">
    <property type="entry name" value="GENERAL SECRETION PATHWAY PROTEIN G"/>
    <property type="match status" value="1"/>
</dbReference>
<dbReference type="Pfam" id="PF07963">
    <property type="entry name" value="N_methyl"/>
    <property type="match status" value="1"/>
</dbReference>
<evidence type="ECO:0000256" key="4">
    <source>
        <dbReference type="ARBA" id="ARBA00022989"/>
    </source>
</evidence>
<evidence type="ECO:0000256" key="3">
    <source>
        <dbReference type="ARBA" id="ARBA00022692"/>
    </source>
</evidence>
<dbReference type="GO" id="GO:0015627">
    <property type="term" value="C:type II protein secretion system complex"/>
    <property type="evidence" value="ECO:0007669"/>
    <property type="project" value="InterPro"/>
</dbReference>
<feature type="transmembrane region" description="Helical" evidence="6">
    <location>
        <begin position="40"/>
        <end position="62"/>
    </location>
</feature>
<dbReference type="PRINTS" id="PR00813">
    <property type="entry name" value="BCTERIALGSPG"/>
</dbReference>
<dbReference type="InterPro" id="IPR000983">
    <property type="entry name" value="Bac_GSPG_pilin"/>
</dbReference>
<keyword evidence="4 6" id="KW-1133">Transmembrane helix</keyword>
<evidence type="ECO:0000256" key="5">
    <source>
        <dbReference type="ARBA" id="ARBA00023136"/>
    </source>
</evidence>
<comment type="subcellular location">
    <subcellularLocation>
        <location evidence="1">Membrane</location>
        <topology evidence="1">Single-pass membrane protein</topology>
    </subcellularLocation>
</comment>
<dbReference type="InterPro" id="IPR045584">
    <property type="entry name" value="Pilin-like"/>
</dbReference>
<keyword evidence="2" id="KW-0488">Methylation</keyword>
<sequence length="174" mass="18923">MWTDWIEIRKTCKPYRLRNAGPSSLIREEDSFMQTRQNEAGFTLIGMLIAVGIVAILALIAVPKFTSAIASANTARIQSDLSTLNTAIAVYEIDNGKAPKEISDLKDYLQSTDIKPPTGDCYMEGKPVKLEATAYTIDQANSQALCNGKAVGAFYKEKKTAEETPQKPESGNGG</sequence>
<gene>
    <name evidence="7" type="ORF">DW674_02550</name>
</gene>
<keyword evidence="3 6" id="KW-0812">Transmembrane</keyword>
<accession>A0A414NYQ2</accession>
<dbReference type="PANTHER" id="PTHR30093:SF44">
    <property type="entry name" value="TYPE II SECRETION SYSTEM CORE PROTEIN G"/>
    <property type="match status" value="1"/>
</dbReference>
<dbReference type="EMBL" id="QRHE01000002">
    <property type="protein sequence ID" value="RHF52811.1"/>
    <property type="molecule type" value="Genomic_DNA"/>
</dbReference>
<evidence type="ECO:0000313" key="7">
    <source>
        <dbReference type="EMBL" id="RHF52811.1"/>
    </source>
</evidence>
<name>A0A414NYQ2_9FIRM</name>
<dbReference type="SUPFAM" id="SSF54523">
    <property type="entry name" value="Pili subunits"/>
    <property type="match status" value="1"/>
</dbReference>